<dbReference type="Pfam" id="PF08239">
    <property type="entry name" value="SH3_3"/>
    <property type="match status" value="1"/>
</dbReference>
<dbReference type="EMBL" id="JAHUZE010000004">
    <property type="protein sequence ID" value="MBV7380779.1"/>
    <property type="molecule type" value="Genomic_DNA"/>
</dbReference>
<dbReference type="InterPro" id="IPR003646">
    <property type="entry name" value="SH3-like_bac-type"/>
</dbReference>
<feature type="chain" id="PRO_5046660987" evidence="1">
    <location>
        <begin position="24"/>
        <end position="214"/>
    </location>
</feature>
<dbReference type="InterPro" id="IPR009642">
    <property type="entry name" value="DUF1236"/>
</dbReference>
<evidence type="ECO:0000313" key="3">
    <source>
        <dbReference type="EMBL" id="MBV7380779.1"/>
    </source>
</evidence>
<organism evidence="3 4">
    <name type="scientific">Maritimibacter dapengensis</name>
    <dbReference type="NCBI Taxonomy" id="2836868"/>
    <lineage>
        <taxon>Bacteria</taxon>
        <taxon>Pseudomonadati</taxon>
        <taxon>Pseudomonadota</taxon>
        <taxon>Alphaproteobacteria</taxon>
        <taxon>Rhodobacterales</taxon>
        <taxon>Roseobacteraceae</taxon>
        <taxon>Maritimibacter</taxon>
    </lineage>
</organism>
<evidence type="ECO:0000313" key="4">
    <source>
        <dbReference type="Proteomes" id="UP000756530"/>
    </source>
</evidence>
<comment type="caution">
    <text evidence="3">The sequence shown here is derived from an EMBL/GenBank/DDBJ whole genome shotgun (WGS) entry which is preliminary data.</text>
</comment>
<proteinExistence type="predicted"/>
<protein>
    <submittedName>
        <fullName evidence="3">DUF1236 domain-containing protein</fullName>
    </submittedName>
</protein>
<feature type="domain" description="SH3b" evidence="2">
    <location>
        <begin position="33"/>
        <end position="84"/>
    </location>
</feature>
<keyword evidence="1" id="KW-0732">Signal</keyword>
<keyword evidence="4" id="KW-1185">Reference proteome</keyword>
<gene>
    <name evidence="3" type="ORF">KJP28_17775</name>
</gene>
<feature type="signal peptide" evidence="1">
    <location>
        <begin position="1"/>
        <end position="23"/>
    </location>
</feature>
<dbReference type="Pfam" id="PF06823">
    <property type="entry name" value="DUF1236"/>
    <property type="match status" value="1"/>
</dbReference>
<sequence>MKRNTILLGSAAALTLATGAAFAQEGSATVTTDLNMRMGPGPGFKIVQVLPADTQVDLNGCIPADGWCKVTANGSTGWAYSPYLAVDQTPVAEIETIEVIEYDSSGESAAASIIGGGTGAAVGALVGGPVGAIVGGVAGSTVGGSAVPEETTVYVRENPVEPVILSGEPVPGVSIPPEVDFYEVPASPTYSYLNVNGDTVIVDSETRQIVSVLR</sequence>
<dbReference type="Proteomes" id="UP000756530">
    <property type="component" value="Unassembled WGS sequence"/>
</dbReference>
<evidence type="ECO:0000259" key="2">
    <source>
        <dbReference type="Pfam" id="PF08239"/>
    </source>
</evidence>
<dbReference type="RefSeq" id="WP_218393964.1">
    <property type="nucleotide sequence ID" value="NZ_JAHUZE010000004.1"/>
</dbReference>
<name>A0ABS6T6E1_9RHOB</name>
<reference evidence="3 4" key="1">
    <citation type="submission" date="2021-05" db="EMBL/GenBank/DDBJ databases">
        <title>Culturable bacteria isolated from Daya Bay.</title>
        <authorList>
            <person name="Zheng W."/>
            <person name="Yu S."/>
            <person name="Huang Y."/>
        </authorList>
    </citation>
    <scope>NUCLEOTIDE SEQUENCE [LARGE SCALE GENOMIC DNA]</scope>
    <source>
        <strain evidence="3 4">DP4N28-5</strain>
    </source>
</reference>
<evidence type="ECO:0000256" key="1">
    <source>
        <dbReference type="SAM" id="SignalP"/>
    </source>
</evidence>
<accession>A0ABS6T6E1</accession>